<name>A0A1I0X2G6_9FIRM</name>
<keyword evidence="2" id="KW-1185">Reference proteome</keyword>
<sequence>MQEEVTQKSIALVIRTSKLTADVLKKAMIAYLNHLKNKQANWHGKISVKKLMGKDQGANTMEITENNIKSFERVAKKYNVDFAVKKDKTVDPPKYVVFFKGRDADVIAMAFKEFVHGNEKKQNRESVRDRLNRYKELWTQTMNRERAREKTKDRGQSL</sequence>
<evidence type="ECO:0008006" key="3">
    <source>
        <dbReference type="Google" id="ProtNLM"/>
    </source>
</evidence>
<dbReference type="InterPro" id="IPR024234">
    <property type="entry name" value="DUF3801"/>
</dbReference>
<evidence type="ECO:0000313" key="1">
    <source>
        <dbReference type="EMBL" id="SFA94857.1"/>
    </source>
</evidence>
<dbReference type="OrthoDB" id="9811478at2"/>
<dbReference type="RefSeq" id="WP_027215728.1">
    <property type="nucleotide sequence ID" value="NZ_FOJY01000005.1"/>
</dbReference>
<dbReference type="STRING" id="1120918.SAMN05216249_105135"/>
<evidence type="ECO:0000313" key="2">
    <source>
        <dbReference type="Proteomes" id="UP000198838"/>
    </source>
</evidence>
<dbReference type="AlphaFoldDB" id="A0A1I0X2G6"/>
<protein>
    <recommendedName>
        <fullName evidence="3">PcfB family protein</fullName>
    </recommendedName>
</protein>
<dbReference type="Proteomes" id="UP000198838">
    <property type="component" value="Unassembled WGS sequence"/>
</dbReference>
<dbReference type="EMBL" id="FOJY01000005">
    <property type="protein sequence ID" value="SFA94857.1"/>
    <property type="molecule type" value="Genomic_DNA"/>
</dbReference>
<dbReference type="Pfam" id="PF12687">
    <property type="entry name" value="DUF3801"/>
    <property type="match status" value="1"/>
</dbReference>
<reference evidence="1 2" key="1">
    <citation type="submission" date="2016-10" db="EMBL/GenBank/DDBJ databases">
        <authorList>
            <person name="de Groot N.N."/>
        </authorList>
    </citation>
    <scope>NUCLEOTIDE SEQUENCE [LARGE SCALE GENOMIC DNA]</scope>
    <source>
        <strain evidence="1 2">DSM 5522</strain>
    </source>
</reference>
<organism evidence="1 2">
    <name type="scientific">Acetitomaculum ruminis DSM 5522</name>
    <dbReference type="NCBI Taxonomy" id="1120918"/>
    <lineage>
        <taxon>Bacteria</taxon>
        <taxon>Bacillati</taxon>
        <taxon>Bacillota</taxon>
        <taxon>Clostridia</taxon>
        <taxon>Lachnospirales</taxon>
        <taxon>Lachnospiraceae</taxon>
        <taxon>Acetitomaculum</taxon>
    </lineage>
</organism>
<gene>
    <name evidence="1" type="ORF">SAMN05216249_105135</name>
</gene>
<accession>A0A1I0X2G6</accession>
<proteinExistence type="predicted"/>